<protein>
    <recommendedName>
        <fullName evidence="1">Myb/SANT-like DNA-binding domain-containing protein</fullName>
    </recommendedName>
</protein>
<dbReference type="InterPro" id="IPR044822">
    <property type="entry name" value="Myb_DNA-bind_4"/>
</dbReference>
<dbReference type="EMBL" id="OV651816">
    <property type="protein sequence ID" value="CAH1109740.1"/>
    <property type="molecule type" value="Genomic_DNA"/>
</dbReference>
<feature type="domain" description="Myb/SANT-like DNA-binding" evidence="1">
    <location>
        <begin position="65"/>
        <end position="154"/>
    </location>
</feature>
<dbReference type="OrthoDB" id="6781290at2759"/>
<gene>
    <name evidence="2" type="ORF">PSYICH_LOCUS10129</name>
</gene>
<dbReference type="Pfam" id="PF13837">
    <property type="entry name" value="Myb_DNA-bind_4"/>
    <property type="match status" value="1"/>
</dbReference>
<dbReference type="AlphaFoldDB" id="A0A9P0D0D8"/>
<evidence type="ECO:0000259" key="1">
    <source>
        <dbReference type="Pfam" id="PF13837"/>
    </source>
</evidence>
<dbReference type="Gene3D" id="1.10.10.60">
    <property type="entry name" value="Homeodomain-like"/>
    <property type="match status" value="1"/>
</dbReference>
<evidence type="ECO:0000313" key="3">
    <source>
        <dbReference type="Proteomes" id="UP001153636"/>
    </source>
</evidence>
<proteinExistence type="predicted"/>
<dbReference type="PANTHER" id="PTHR47595">
    <property type="entry name" value="HEAT SHOCK 70 KDA PROTEIN 14"/>
    <property type="match status" value="1"/>
</dbReference>
<dbReference type="PANTHER" id="PTHR47595:SF1">
    <property type="entry name" value="MYB_SANT-LIKE DNA-BINDING DOMAIN-CONTAINING PROTEIN"/>
    <property type="match status" value="1"/>
</dbReference>
<name>A0A9P0D0D8_9CUCU</name>
<keyword evidence="3" id="KW-1185">Reference proteome</keyword>
<sequence length="245" mass="28460">MDVYSVLRVESNKIILHNKDDDLVELPLTDEYIEMFGIEPNKPLQEDESTASSHTEESVPNEKVNYWCDEATKYIIQLYKDNEISFKDPKIRNDQTWKLISDRLIEKGFIFTPTQSKNKFKHLKKTYMKCKDNMSKASGASPINFKYLYEMDEIFLGKPNVQPLAVASSSLGSQINADVVRGSFTVGIKRESDTPEEKKTKKLTVLEMLKKSEESRERRHVEFLRAQQNATDVYERTMNKLIDKM</sequence>
<organism evidence="2 3">
    <name type="scientific">Psylliodes chrysocephalus</name>
    <dbReference type="NCBI Taxonomy" id="3402493"/>
    <lineage>
        <taxon>Eukaryota</taxon>
        <taxon>Metazoa</taxon>
        <taxon>Ecdysozoa</taxon>
        <taxon>Arthropoda</taxon>
        <taxon>Hexapoda</taxon>
        <taxon>Insecta</taxon>
        <taxon>Pterygota</taxon>
        <taxon>Neoptera</taxon>
        <taxon>Endopterygota</taxon>
        <taxon>Coleoptera</taxon>
        <taxon>Polyphaga</taxon>
        <taxon>Cucujiformia</taxon>
        <taxon>Chrysomeloidea</taxon>
        <taxon>Chrysomelidae</taxon>
        <taxon>Galerucinae</taxon>
        <taxon>Alticini</taxon>
        <taxon>Psylliodes</taxon>
    </lineage>
</organism>
<accession>A0A9P0D0D8</accession>
<evidence type="ECO:0000313" key="2">
    <source>
        <dbReference type="EMBL" id="CAH1109740.1"/>
    </source>
</evidence>
<dbReference type="Proteomes" id="UP001153636">
    <property type="component" value="Chromosome 4"/>
</dbReference>
<reference evidence="2" key="1">
    <citation type="submission" date="2022-01" db="EMBL/GenBank/DDBJ databases">
        <authorList>
            <person name="King R."/>
        </authorList>
    </citation>
    <scope>NUCLEOTIDE SEQUENCE</scope>
</reference>